<dbReference type="PANTHER" id="PTHR42778">
    <property type="entry name" value="2-AMINOETHYLPHOSPHONATE--PYRUVATE TRANSAMINASE"/>
    <property type="match status" value="1"/>
</dbReference>
<evidence type="ECO:0000256" key="3">
    <source>
        <dbReference type="ARBA" id="ARBA00022679"/>
    </source>
</evidence>
<dbReference type="InterPro" id="IPR015421">
    <property type="entry name" value="PyrdxlP-dep_Trfase_major"/>
</dbReference>
<dbReference type="PIRSF" id="PIRSF000524">
    <property type="entry name" value="SPT"/>
    <property type="match status" value="1"/>
</dbReference>
<evidence type="ECO:0000256" key="9">
    <source>
        <dbReference type="PIRSR" id="PIRSR000524-50"/>
    </source>
</evidence>
<evidence type="ECO:0000256" key="6">
    <source>
        <dbReference type="ARBA" id="ARBA00049460"/>
    </source>
</evidence>
<feature type="binding site" evidence="8">
    <location>
        <position position="332"/>
    </location>
    <ligand>
        <name>substrate</name>
    </ligand>
</feature>
<evidence type="ECO:0000256" key="2">
    <source>
        <dbReference type="ARBA" id="ARBA00022576"/>
    </source>
</evidence>
<dbReference type="InterPro" id="IPR012703">
    <property type="entry name" value="NH2EtPonate_pyrv_transaminase"/>
</dbReference>
<comment type="cofactor">
    <cofactor evidence="1 7 9">
        <name>pyridoxal 5'-phosphate</name>
        <dbReference type="ChEBI" id="CHEBI:597326"/>
    </cofactor>
</comment>
<keyword evidence="4 7" id="KW-0663">Pyridoxal phosphate</keyword>
<dbReference type="EMBL" id="JPGN01000040">
    <property type="protein sequence ID" value="KFI19752.1"/>
    <property type="molecule type" value="Genomic_DNA"/>
</dbReference>
<dbReference type="SUPFAM" id="SSF53383">
    <property type="entry name" value="PLP-dependent transferases"/>
    <property type="match status" value="1"/>
</dbReference>
<comment type="function">
    <text evidence="7">Involved in phosphonate degradation.</text>
</comment>
<feature type="modified residue" description="N6-(pyridoxal phosphate)lysine" evidence="7 9">
    <location>
        <position position="190"/>
    </location>
</feature>
<feature type="domain" description="Aminotransferase class V" evidence="10">
    <location>
        <begin position="29"/>
        <end position="280"/>
    </location>
</feature>
<comment type="catalytic activity">
    <reaction evidence="6 7">
        <text>(2-aminoethyl)phosphonate + pyruvate = phosphonoacetaldehyde + L-alanine</text>
        <dbReference type="Rhea" id="RHEA:17021"/>
        <dbReference type="ChEBI" id="CHEBI:15361"/>
        <dbReference type="ChEBI" id="CHEBI:57418"/>
        <dbReference type="ChEBI" id="CHEBI:57972"/>
        <dbReference type="ChEBI" id="CHEBI:58383"/>
        <dbReference type="EC" id="2.6.1.37"/>
    </reaction>
</comment>
<evidence type="ECO:0000256" key="7">
    <source>
        <dbReference type="HAMAP-Rule" id="MF_01376"/>
    </source>
</evidence>
<evidence type="ECO:0000313" key="12">
    <source>
        <dbReference type="Proteomes" id="UP000028839"/>
    </source>
</evidence>
<protein>
    <recommendedName>
        <fullName evidence="7">2-aminoethylphosphonate--pyruvate transaminase</fullName>
        <ecNumber evidence="7">2.6.1.37</ecNumber>
    </recommendedName>
    <alternativeName>
        <fullName evidence="7">2-aminoethylphosphonate aminotransferase</fullName>
    </alternativeName>
    <alternativeName>
        <fullName evidence="7">AEP transaminase</fullName>
        <shortName evidence="7">AEPT</shortName>
    </alternativeName>
</protein>
<comment type="caution">
    <text evidence="11">The sequence shown here is derived from an EMBL/GenBank/DDBJ whole genome shotgun (WGS) entry which is preliminary data.</text>
</comment>
<dbReference type="GO" id="GO:0047304">
    <property type="term" value="F:2-aminoethylphosphonate-pyruvate transaminase activity"/>
    <property type="evidence" value="ECO:0007669"/>
    <property type="project" value="UniProtKB-UniRule"/>
</dbReference>
<dbReference type="HOGENOM" id="CLU_027686_3_1_6"/>
<keyword evidence="3 7" id="KW-0808">Transferase</keyword>
<dbReference type="InterPro" id="IPR015422">
    <property type="entry name" value="PyrdxlP-dep_Trfase_small"/>
</dbReference>
<name>A0A0E2ZN09_9GAMM</name>
<dbReference type="AlphaFoldDB" id="A0A0E2ZN09"/>
<dbReference type="OrthoDB" id="9766472at2"/>
<dbReference type="InterPro" id="IPR000192">
    <property type="entry name" value="Aminotrans_V_dom"/>
</dbReference>
<dbReference type="PANTHER" id="PTHR42778:SF1">
    <property type="entry name" value="2-AMINOETHYLPHOSPHONATE--PYRUVATE TRANSAMINASE"/>
    <property type="match status" value="1"/>
</dbReference>
<dbReference type="EC" id="2.6.1.37" evidence="7"/>
<evidence type="ECO:0000256" key="5">
    <source>
        <dbReference type="ARBA" id="ARBA00023317"/>
    </source>
</evidence>
<proteinExistence type="inferred from homology"/>
<evidence type="ECO:0000313" key="11">
    <source>
        <dbReference type="EMBL" id="KFI19752.1"/>
    </source>
</evidence>
<evidence type="ECO:0000256" key="4">
    <source>
        <dbReference type="ARBA" id="ARBA00022898"/>
    </source>
</evidence>
<dbReference type="HAMAP" id="MF_01376">
    <property type="entry name" value="PhnW_aminotrans_5"/>
    <property type="match status" value="1"/>
</dbReference>
<evidence type="ECO:0000256" key="8">
    <source>
        <dbReference type="PIRSR" id="PIRSR000524-1"/>
    </source>
</evidence>
<gene>
    <name evidence="7" type="primary">phnW</name>
    <name evidence="11" type="ORF">IB75_06855</name>
</gene>
<sequence>MILLNPGPVNLSERVRAALLQPDLCHRETEFADLQDQIRERLLAIYDLDPGRWAAVLLSGSGTAAMEAMISSLVPDRGKLLVIENGVYGERLAKIAQIHGIPHTALRHSWGAEIDIPQLEQMLAEETDITHVAAVHHETTTGRLNDLAAIGALCRRYNAQLLTDGVSSFGAEALAFEEWEISALAATANKCLHGAPGAAFVIIRRDSLPTPPPCRSLYLNLATYCQEQDRRNTPFTPAIQCFYALSEALHELTDAGGWQARGEHYRHLADLVADGLRQMGIKPLLPPGSSSCVLRSYHLPSDIGYETLHDELKQQGFIIYAGQGGLVAKIFRVSTMGAISAQDMQRFLAAVKDILT</sequence>
<evidence type="ECO:0000259" key="10">
    <source>
        <dbReference type="Pfam" id="PF00266"/>
    </source>
</evidence>
<comment type="similarity">
    <text evidence="7">Belongs to the class-V pyridoxal-phosphate-dependent aminotransferase family. PhnW subfamily.</text>
</comment>
<dbReference type="NCBIfam" id="TIGR03301">
    <property type="entry name" value="PhnW-AepZ"/>
    <property type="match status" value="1"/>
</dbReference>
<accession>A0A0E2ZN09</accession>
<dbReference type="GO" id="GO:0019700">
    <property type="term" value="P:organic phosphonate catabolic process"/>
    <property type="evidence" value="ECO:0007669"/>
    <property type="project" value="InterPro"/>
</dbReference>
<reference evidence="11 12" key="1">
    <citation type="submission" date="2014-07" db="EMBL/GenBank/DDBJ databases">
        <title>Comparative analysis of Nitrosococcus oceani genome inventories of strains from Pacific and Atlantic gyres.</title>
        <authorList>
            <person name="Lim C.K."/>
            <person name="Wang L."/>
            <person name="Sayavedra-Soto L.A."/>
            <person name="Klotz M.G."/>
        </authorList>
    </citation>
    <scope>NUCLEOTIDE SEQUENCE [LARGE SCALE GENOMIC DNA]</scope>
    <source>
        <strain evidence="11 12">C-27</strain>
    </source>
</reference>
<dbReference type="Proteomes" id="UP000028839">
    <property type="component" value="Unassembled WGS sequence"/>
</dbReference>
<dbReference type="Gene3D" id="3.40.640.10">
    <property type="entry name" value="Type I PLP-dependent aspartate aminotransferase-like (Major domain)"/>
    <property type="match status" value="1"/>
</dbReference>
<evidence type="ECO:0000256" key="1">
    <source>
        <dbReference type="ARBA" id="ARBA00001933"/>
    </source>
</evidence>
<dbReference type="Pfam" id="PF00266">
    <property type="entry name" value="Aminotran_5"/>
    <property type="match status" value="1"/>
</dbReference>
<dbReference type="InterPro" id="IPR015424">
    <property type="entry name" value="PyrdxlP-dep_Trfase"/>
</dbReference>
<organism evidence="11 12">
    <name type="scientific">Nitrosococcus oceani C-27</name>
    <dbReference type="NCBI Taxonomy" id="314279"/>
    <lineage>
        <taxon>Bacteria</taxon>
        <taxon>Pseudomonadati</taxon>
        <taxon>Pseudomonadota</taxon>
        <taxon>Gammaproteobacteria</taxon>
        <taxon>Chromatiales</taxon>
        <taxon>Chromatiaceae</taxon>
        <taxon>Nitrosococcus</taxon>
    </lineage>
</organism>
<dbReference type="InterPro" id="IPR024169">
    <property type="entry name" value="SP_NH2Trfase/AEP_transaminase"/>
</dbReference>
<keyword evidence="5 7" id="KW-0670">Pyruvate</keyword>
<keyword evidence="2 7" id="KW-0032">Aminotransferase</keyword>
<dbReference type="Gene3D" id="3.90.1150.10">
    <property type="entry name" value="Aspartate Aminotransferase, domain 1"/>
    <property type="match status" value="1"/>
</dbReference>
<comment type="subunit">
    <text evidence="7">Homodimer.</text>
</comment>